<evidence type="ECO:0000313" key="4">
    <source>
        <dbReference type="Proteomes" id="UP000218102"/>
    </source>
</evidence>
<dbReference type="Pfam" id="PF08887">
    <property type="entry name" value="GAD-like"/>
    <property type="match status" value="1"/>
</dbReference>
<gene>
    <name evidence="3" type="ORF">CMV24_07375</name>
</gene>
<feature type="domain" description="GAD-related" evidence="1">
    <location>
        <begin position="4"/>
        <end position="107"/>
    </location>
</feature>
<evidence type="ECO:0000313" key="3">
    <source>
        <dbReference type="EMBL" id="PBJ96535.1"/>
    </source>
</evidence>
<feature type="domain" description="T6SS immunity protein Tdi1 C-terminal" evidence="2">
    <location>
        <begin position="126"/>
        <end position="194"/>
    </location>
</feature>
<dbReference type="InterPro" id="IPR015002">
    <property type="entry name" value="T6SS_Tdi1_C"/>
</dbReference>
<dbReference type="InterPro" id="IPR014983">
    <property type="entry name" value="GAD-rel"/>
</dbReference>
<protein>
    <submittedName>
        <fullName evidence="3">Glutamyl-tRNA amidotransferase</fullName>
    </submittedName>
</protein>
<accession>A0A2A3M8T1</accession>
<comment type="caution">
    <text evidence="3">The sequence shown here is derived from an EMBL/GenBank/DDBJ whole genome shotgun (WGS) entry which is preliminary data.</text>
</comment>
<evidence type="ECO:0000259" key="2">
    <source>
        <dbReference type="Pfam" id="PF08906"/>
    </source>
</evidence>
<sequence>MDEAFSVFIEEVGEPMHRQEVPASTIDRYRGKLPDKLLQYWIEHGWCGYGDGMFWTVNPQEYDGVVASVLESANLEKYDRFHLIARGAFGDLYLFGEETGFSLKIATHIGRYVGRTHELTAIDMDRQVQNFFACRDLDSNDFDEMFEPAKKNLGILGPDEMYGFVPALVFGGPIRFENLEKLKAIEHLVLLSQLCSIEPYSFSDF</sequence>
<dbReference type="Pfam" id="PF08906">
    <property type="entry name" value="T6SS_Tdi1_C"/>
    <property type="match status" value="1"/>
</dbReference>
<evidence type="ECO:0000259" key="1">
    <source>
        <dbReference type="Pfam" id="PF08887"/>
    </source>
</evidence>
<reference evidence="3 4" key="1">
    <citation type="submission" date="2017-09" db="EMBL/GenBank/DDBJ databases">
        <authorList>
            <person name="Ehlers B."/>
            <person name="Leendertz F.H."/>
        </authorList>
    </citation>
    <scope>NUCLEOTIDE SEQUENCE [LARGE SCALE GENOMIC DNA]</scope>
    <source>
        <strain evidence="3 4">DJ-1</strain>
    </source>
</reference>
<dbReference type="AlphaFoldDB" id="A0A2A3M8T1"/>
<dbReference type="EMBL" id="NTME01000005">
    <property type="protein sequence ID" value="PBJ96535.1"/>
    <property type="molecule type" value="Genomic_DNA"/>
</dbReference>
<dbReference type="RefSeq" id="WP_023661099.1">
    <property type="nucleotide sequence ID" value="NZ_CP010359.1"/>
</dbReference>
<keyword evidence="3" id="KW-0808">Transferase</keyword>
<name>A0A2A3M8T1_PSEDL</name>
<organism evidence="3 4">
    <name type="scientific">Pseudomonas plecoglossicida</name>
    <dbReference type="NCBI Taxonomy" id="70775"/>
    <lineage>
        <taxon>Bacteria</taxon>
        <taxon>Pseudomonadati</taxon>
        <taxon>Pseudomonadota</taxon>
        <taxon>Gammaproteobacteria</taxon>
        <taxon>Pseudomonadales</taxon>
        <taxon>Pseudomonadaceae</taxon>
        <taxon>Pseudomonas</taxon>
    </lineage>
</organism>
<dbReference type="Proteomes" id="UP000218102">
    <property type="component" value="Unassembled WGS sequence"/>
</dbReference>
<dbReference type="GO" id="GO:0016740">
    <property type="term" value="F:transferase activity"/>
    <property type="evidence" value="ECO:0007669"/>
    <property type="project" value="UniProtKB-KW"/>
</dbReference>
<proteinExistence type="predicted"/>